<dbReference type="InterPro" id="IPR004447">
    <property type="entry name" value="Peptidase_S41A"/>
</dbReference>
<reference evidence="8 9" key="1">
    <citation type="submission" date="2023-05" db="EMBL/GenBank/DDBJ databases">
        <title>YMD87, complete Genome.</title>
        <authorList>
            <person name="Zhang J."/>
            <person name="Xu X."/>
        </authorList>
    </citation>
    <scope>NUCLEOTIDE SEQUENCE [LARGE SCALE GENOMIC DNA]</scope>
    <source>
        <strain evidence="8 9">YMD87</strain>
    </source>
</reference>
<evidence type="ECO:0000256" key="1">
    <source>
        <dbReference type="ARBA" id="ARBA00009179"/>
    </source>
</evidence>
<keyword evidence="3 5" id="KW-0378">Hydrolase</keyword>
<dbReference type="CDD" id="cd07560">
    <property type="entry name" value="Peptidase_S41_CPP"/>
    <property type="match status" value="1"/>
</dbReference>
<evidence type="ECO:0000313" key="9">
    <source>
        <dbReference type="Proteomes" id="UP001241605"/>
    </source>
</evidence>
<dbReference type="Gene3D" id="3.30.750.44">
    <property type="match status" value="1"/>
</dbReference>
<dbReference type="Gene3D" id="2.30.42.10">
    <property type="match status" value="1"/>
</dbReference>
<dbReference type="Gene3D" id="3.90.226.10">
    <property type="entry name" value="2-enoyl-CoA Hydratase, Chain A, domain 1"/>
    <property type="match status" value="1"/>
</dbReference>
<dbReference type="InterPro" id="IPR036034">
    <property type="entry name" value="PDZ_sf"/>
</dbReference>
<dbReference type="SMART" id="SM00245">
    <property type="entry name" value="TSPc"/>
    <property type="match status" value="1"/>
</dbReference>
<dbReference type="SMART" id="SM00228">
    <property type="entry name" value="PDZ"/>
    <property type="match status" value="1"/>
</dbReference>
<dbReference type="Pfam" id="PF17820">
    <property type="entry name" value="PDZ_6"/>
    <property type="match status" value="1"/>
</dbReference>
<gene>
    <name evidence="8" type="ORF">QF118_06210</name>
</gene>
<keyword evidence="4 5" id="KW-0720">Serine protease</keyword>
<proteinExistence type="inferred from homology"/>
<dbReference type="NCBIfam" id="TIGR00225">
    <property type="entry name" value="prc"/>
    <property type="match status" value="1"/>
</dbReference>
<dbReference type="SUPFAM" id="SSF52096">
    <property type="entry name" value="ClpP/crotonase"/>
    <property type="match status" value="1"/>
</dbReference>
<dbReference type="CDD" id="cd06782">
    <property type="entry name" value="cpPDZ_CPP-like"/>
    <property type="match status" value="1"/>
</dbReference>
<comment type="similarity">
    <text evidence="1 5">Belongs to the peptidase S41A family.</text>
</comment>
<dbReference type="PROSITE" id="PS50106">
    <property type="entry name" value="PDZ"/>
    <property type="match status" value="1"/>
</dbReference>
<evidence type="ECO:0000256" key="2">
    <source>
        <dbReference type="ARBA" id="ARBA00022670"/>
    </source>
</evidence>
<dbReference type="RefSeq" id="WP_282301767.1">
    <property type="nucleotide sequence ID" value="NZ_CP124616.1"/>
</dbReference>
<feature type="domain" description="PDZ" evidence="7">
    <location>
        <begin position="88"/>
        <end position="156"/>
    </location>
</feature>
<keyword evidence="2 5" id="KW-0645">Protease</keyword>
<organism evidence="8 9">
    <name type="scientific">Tropicibacter oceani</name>
    <dbReference type="NCBI Taxonomy" id="3058420"/>
    <lineage>
        <taxon>Bacteria</taxon>
        <taxon>Pseudomonadati</taxon>
        <taxon>Pseudomonadota</taxon>
        <taxon>Alphaproteobacteria</taxon>
        <taxon>Rhodobacterales</taxon>
        <taxon>Roseobacteraceae</taxon>
        <taxon>Tropicibacter</taxon>
    </lineage>
</organism>
<sequence>MKKFMMAACGGALASVVATTQFVGPLLAQEQNRPTNVYEQLDLFGDIFERIRAQYVEEVDEADLIEAAINGMLTSLDPHSNYLPPDDAEDMQVQTRGEFGGLGIEVTQEDGFVKVVSPIDDTPAAEAGMEAGDFITHVDGESVLGLTLDEAVDMMRGPVGSEIVITVVREGEDEPFDVSIIRDTIKLTAVRTRLEGNTVVLRVTTFNDQTFPNLTDGIAKEIEAAGGIDKVEGFVLDLRNNPGGLLTQAIKVSDAFLNAGEIVSTRGRDPADGDRFNATEGDLAEGKPLVVLINGGSASASEIVAGALQDHRRAIVVGTKSFGKGSVQTVMPLRGDGMMRLTTARYYTPSGRSIQSLGVSPDIVVDQPPRRPETEEEDESAINRFSRSEADLRGSLDNDSLTEDEIEQIKADQAKAEAAAKLREDDYQLAYAIDILHGLSALSSGSK</sequence>
<dbReference type="Proteomes" id="UP001241605">
    <property type="component" value="Chromosome"/>
</dbReference>
<dbReference type="InterPro" id="IPR041489">
    <property type="entry name" value="PDZ_6"/>
</dbReference>
<dbReference type="InterPro" id="IPR055210">
    <property type="entry name" value="CtpA/B_N"/>
</dbReference>
<evidence type="ECO:0000256" key="4">
    <source>
        <dbReference type="ARBA" id="ARBA00022825"/>
    </source>
</evidence>
<evidence type="ECO:0000256" key="5">
    <source>
        <dbReference type="RuleBase" id="RU004404"/>
    </source>
</evidence>
<dbReference type="SUPFAM" id="SSF50156">
    <property type="entry name" value="PDZ domain-like"/>
    <property type="match status" value="1"/>
</dbReference>
<evidence type="ECO:0000256" key="3">
    <source>
        <dbReference type="ARBA" id="ARBA00022801"/>
    </source>
</evidence>
<feature type="region of interest" description="Disordered" evidence="6">
    <location>
        <begin position="364"/>
        <end position="400"/>
    </location>
</feature>
<keyword evidence="9" id="KW-1185">Reference proteome</keyword>
<name>A0ABY8QKI7_9RHOB</name>
<dbReference type="Pfam" id="PF22694">
    <property type="entry name" value="CtpB_N-like"/>
    <property type="match status" value="1"/>
</dbReference>
<dbReference type="InterPro" id="IPR005151">
    <property type="entry name" value="Tail-specific_protease"/>
</dbReference>
<evidence type="ECO:0000256" key="6">
    <source>
        <dbReference type="SAM" id="MobiDB-lite"/>
    </source>
</evidence>
<dbReference type="PANTHER" id="PTHR32060:SF30">
    <property type="entry name" value="CARBOXY-TERMINAL PROCESSING PROTEASE CTPA"/>
    <property type="match status" value="1"/>
</dbReference>
<dbReference type="InterPro" id="IPR001478">
    <property type="entry name" value="PDZ"/>
</dbReference>
<protein>
    <submittedName>
        <fullName evidence="8">S41 family peptidase</fullName>
    </submittedName>
</protein>
<dbReference type="Pfam" id="PF03572">
    <property type="entry name" value="Peptidase_S41"/>
    <property type="match status" value="1"/>
</dbReference>
<evidence type="ECO:0000259" key="7">
    <source>
        <dbReference type="PROSITE" id="PS50106"/>
    </source>
</evidence>
<dbReference type="InterPro" id="IPR029045">
    <property type="entry name" value="ClpP/crotonase-like_dom_sf"/>
</dbReference>
<feature type="compositionally biased region" description="Basic and acidic residues" evidence="6">
    <location>
        <begin position="386"/>
        <end position="396"/>
    </location>
</feature>
<dbReference type="EMBL" id="CP124616">
    <property type="protein sequence ID" value="WGW05134.1"/>
    <property type="molecule type" value="Genomic_DNA"/>
</dbReference>
<dbReference type="PANTHER" id="PTHR32060">
    <property type="entry name" value="TAIL-SPECIFIC PROTEASE"/>
    <property type="match status" value="1"/>
</dbReference>
<evidence type="ECO:0000313" key="8">
    <source>
        <dbReference type="EMBL" id="WGW05134.1"/>
    </source>
</evidence>
<accession>A0ABY8QKI7</accession>